<reference evidence="2" key="1">
    <citation type="submission" date="2016-11" db="EMBL/GenBank/DDBJ databases">
        <title>The genome of Nicotiana attenuata.</title>
        <authorList>
            <person name="Xu S."/>
            <person name="Brockmoeller T."/>
            <person name="Gaquerel E."/>
            <person name="Navarro A."/>
            <person name="Kuhl H."/>
            <person name="Gase K."/>
            <person name="Ling Z."/>
            <person name="Zhou W."/>
            <person name="Kreitzer C."/>
            <person name="Stanke M."/>
            <person name="Tang H."/>
            <person name="Lyons E."/>
            <person name="Pandey P."/>
            <person name="Pandey S.P."/>
            <person name="Timmermann B."/>
            <person name="Baldwin I.T."/>
        </authorList>
    </citation>
    <scope>NUCLEOTIDE SEQUENCE [LARGE SCALE GENOMIC DNA]</scope>
    <source>
        <strain evidence="2">UT</strain>
    </source>
</reference>
<accession>A0A314LFD2</accession>
<comment type="caution">
    <text evidence="2">The sequence shown here is derived from an EMBL/GenBank/DDBJ whole genome shotgun (WGS) entry which is preliminary data.</text>
</comment>
<feature type="region of interest" description="Disordered" evidence="1">
    <location>
        <begin position="1"/>
        <end position="26"/>
    </location>
</feature>
<evidence type="ECO:0000313" key="3">
    <source>
        <dbReference type="Proteomes" id="UP000187609"/>
    </source>
</evidence>
<dbReference type="Gramene" id="OIT39284">
    <property type="protein sequence ID" value="OIT39284"/>
    <property type="gene ID" value="A4A49_64020"/>
</dbReference>
<proteinExistence type="predicted"/>
<name>A0A314LFD2_NICAT</name>
<protein>
    <submittedName>
        <fullName evidence="2">Uncharacterized protein</fullName>
    </submittedName>
</protein>
<feature type="compositionally biased region" description="Polar residues" evidence="1">
    <location>
        <begin position="14"/>
        <end position="26"/>
    </location>
</feature>
<dbReference type="Proteomes" id="UP000187609">
    <property type="component" value="Unassembled WGS sequence"/>
</dbReference>
<evidence type="ECO:0000313" key="2">
    <source>
        <dbReference type="EMBL" id="OIT39284.1"/>
    </source>
</evidence>
<dbReference type="AlphaFoldDB" id="A0A314LFD2"/>
<gene>
    <name evidence="2" type="ORF">A4A49_64020</name>
</gene>
<sequence length="85" mass="9075">MADDEIVDGEEGQEVSSQKVGESFETQQDVVCSGEVSIVPTPSFDLNIATPTCNIPPAYSDTLLGVNEREAIEAIENMLLISTEG</sequence>
<keyword evidence="3" id="KW-1185">Reference proteome</keyword>
<dbReference type="EMBL" id="MJEQ01000124">
    <property type="protein sequence ID" value="OIT39284.1"/>
    <property type="molecule type" value="Genomic_DNA"/>
</dbReference>
<feature type="compositionally biased region" description="Acidic residues" evidence="1">
    <location>
        <begin position="1"/>
        <end position="13"/>
    </location>
</feature>
<evidence type="ECO:0000256" key="1">
    <source>
        <dbReference type="SAM" id="MobiDB-lite"/>
    </source>
</evidence>
<organism evidence="2 3">
    <name type="scientific">Nicotiana attenuata</name>
    <name type="common">Coyote tobacco</name>
    <dbReference type="NCBI Taxonomy" id="49451"/>
    <lineage>
        <taxon>Eukaryota</taxon>
        <taxon>Viridiplantae</taxon>
        <taxon>Streptophyta</taxon>
        <taxon>Embryophyta</taxon>
        <taxon>Tracheophyta</taxon>
        <taxon>Spermatophyta</taxon>
        <taxon>Magnoliopsida</taxon>
        <taxon>eudicotyledons</taxon>
        <taxon>Gunneridae</taxon>
        <taxon>Pentapetalae</taxon>
        <taxon>asterids</taxon>
        <taxon>lamiids</taxon>
        <taxon>Solanales</taxon>
        <taxon>Solanaceae</taxon>
        <taxon>Nicotianoideae</taxon>
        <taxon>Nicotianeae</taxon>
        <taxon>Nicotiana</taxon>
    </lineage>
</organism>